<dbReference type="InterPro" id="IPR013118">
    <property type="entry name" value="Mannitol_DH_C"/>
</dbReference>
<dbReference type="PROSITE" id="PS00974">
    <property type="entry name" value="MANNITOL_DHGENASE"/>
    <property type="match status" value="1"/>
</dbReference>
<dbReference type="EC" id="1.1.1.17" evidence="4"/>
<keyword evidence="3 4" id="KW-0520">NAD</keyword>
<dbReference type="NCBIfam" id="NF002652">
    <property type="entry name" value="PRK02318.2-5"/>
    <property type="match status" value="1"/>
</dbReference>
<evidence type="ECO:0000259" key="6">
    <source>
        <dbReference type="Pfam" id="PF08125"/>
    </source>
</evidence>
<comment type="caution">
    <text evidence="7">The sequence shown here is derived from an EMBL/GenBank/DDBJ whole genome shotgun (WGS) entry which is preliminary data.</text>
</comment>
<evidence type="ECO:0000256" key="3">
    <source>
        <dbReference type="ARBA" id="ARBA00023027"/>
    </source>
</evidence>
<gene>
    <name evidence="4" type="primary">mtlD</name>
    <name evidence="7" type="ORF">KUA55_01540</name>
</gene>
<feature type="binding site" evidence="4">
    <location>
        <begin position="3"/>
        <end position="14"/>
    </location>
    <ligand>
        <name>NAD(+)</name>
        <dbReference type="ChEBI" id="CHEBI:57540"/>
    </ligand>
</feature>
<dbReference type="InterPro" id="IPR013131">
    <property type="entry name" value="Mannitol_DH_N"/>
</dbReference>
<proteinExistence type="inferred from homology"/>
<dbReference type="EMBL" id="JAHUZB010000001">
    <property type="protein sequence ID" value="MBV7389348.1"/>
    <property type="molecule type" value="Genomic_DNA"/>
</dbReference>
<feature type="domain" description="Mannitol dehydrogenase N-terminal" evidence="5">
    <location>
        <begin position="1"/>
        <end position="197"/>
    </location>
</feature>
<dbReference type="RefSeq" id="WP_218324413.1">
    <property type="nucleotide sequence ID" value="NZ_JAHUZB010000001.1"/>
</dbReference>
<name>A0ABS6T8Y3_9ENTE</name>
<evidence type="ECO:0000259" key="5">
    <source>
        <dbReference type="Pfam" id="PF01232"/>
    </source>
</evidence>
<evidence type="ECO:0000256" key="1">
    <source>
        <dbReference type="ARBA" id="ARBA00006541"/>
    </source>
</evidence>
<dbReference type="NCBIfam" id="NF002647">
    <property type="entry name" value="PRK02318.1-3"/>
    <property type="match status" value="1"/>
</dbReference>
<dbReference type="NCBIfam" id="NF002646">
    <property type="entry name" value="PRK02318.1-2"/>
    <property type="match status" value="1"/>
</dbReference>
<dbReference type="Pfam" id="PF08125">
    <property type="entry name" value="Mannitol_dh_C"/>
    <property type="match status" value="1"/>
</dbReference>
<dbReference type="PANTHER" id="PTHR30524:SF0">
    <property type="entry name" value="ALTRONATE OXIDOREDUCTASE-RELATED"/>
    <property type="match status" value="1"/>
</dbReference>
<evidence type="ECO:0000256" key="2">
    <source>
        <dbReference type="ARBA" id="ARBA00023002"/>
    </source>
</evidence>
<sequence length="379" mass="42075">MQATHFGAGNIGRGFIGEILASNGFSIDFVDINETIINALNERKAYDIELADASKKRIHVENVDGLNNKDNPAAVVESVFKADIVTTAIGPNVLPFIAELIAQGIQKRQAAGLEKPLDIVACENMIGGSQFLFGKVKEFLTTEDLAYVEKYIGFPNAAVDRIVPIQHHEDSLFVSVEPFSEWVIDETQSKNKAVHLDGVEYVADLEPYIERKLFSVNTGHATVAYTGAYKGYKTIGEAIKDPDVLGKLKAVLAETGNLLIDKWGFDKAVHQAYADKIVGRFENPYISDGVDRVARTPIRKLGYDERFIRPIRELKDRNLDYQNLVDVVAMILSYNDPADQESVELQKLLAEKTVAEVIKEVTGLKDDELIGEIVKTYQK</sequence>
<dbReference type="Proteomes" id="UP000774130">
    <property type="component" value="Unassembled WGS sequence"/>
</dbReference>
<protein>
    <recommendedName>
        <fullName evidence="4">Mannitol-1-phosphate 5-dehydrogenase</fullName>
        <ecNumber evidence="4">1.1.1.17</ecNumber>
    </recommendedName>
</protein>
<dbReference type="InterPro" id="IPR023027">
    <property type="entry name" value="Mannitol_DH_CS"/>
</dbReference>
<keyword evidence="8" id="KW-1185">Reference proteome</keyword>
<comment type="similarity">
    <text evidence="1 4">Belongs to the mannitol dehydrogenase family.</text>
</comment>
<evidence type="ECO:0000256" key="4">
    <source>
        <dbReference type="HAMAP-Rule" id="MF_00196"/>
    </source>
</evidence>
<dbReference type="Pfam" id="PF01232">
    <property type="entry name" value="Mannitol_dh"/>
    <property type="match status" value="1"/>
</dbReference>
<organism evidence="7 8">
    <name type="scientific">Enterococcus alishanensis</name>
    <dbReference type="NCBI Taxonomy" id="1303817"/>
    <lineage>
        <taxon>Bacteria</taxon>
        <taxon>Bacillati</taxon>
        <taxon>Bacillota</taxon>
        <taxon>Bacilli</taxon>
        <taxon>Lactobacillales</taxon>
        <taxon>Enterococcaceae</taxon>
        <taxon>Enterococcus</taxon>
    </lineage>
</organism>
<dbReference type="PANTHER" id="PTHR30524">
    <property type="entry name" value="MANNITOL-1-PHOSPHATE 5-DEHYDROGENASE"/>
    <property type="match status" value="1"/>
</dbReference>
<dbReference type="GO" id="GO:0008926">
    <property type="term" value="F:mannitol-1-phosphate 5-dehydrogenase activity"/>
    <property type="evidence" value="ECO:0007669"/>
    <property type="project" value="UniProtKB-EC"/>
</dbReference>
<comment type="catalytic activity">
    <reaction evidence="4">
        <text>D-mannitol 1-phosphate + NAD(+) = beta-D-fructose 6-phosphate + NADH + H(+)</text>
        <dbReference type="Rhea" id="RHEA:19661"/>
        <dbReference type="ChEBI" id="CHEBI:15378"/>
        <dbReference type="ChEBI" id="CHEBI:57540"/>
        <dbReference type="ChEBI" id="CHEBI:57634"/>
        <dbReference type="ChEBI" id="CHEBI:57945"/>
        <dbReference type="ChEBI" id="CHEBI:61381"/>
        <dbReference type="EC" id="1.1.1.17"/>
    </reaction>
</comment>
<evidence type="ECO:0000313" key="7">
    <source>
        <dbReference type="EMBL" id="MBV7389348.1"/>
    </source>
</evidence>
<accession>A0ABS6T8Y3</accession>
<evidence type="ECO:0000313" key="8">
    <source>
        <dbReference type="Proteomes" id="UP000774130"/>
    </source>
</evidence>
<keyword evidence="2 4" id="KW-0560">Oxidoreductase</keyword>
<dbReference type="InterPro" id="IPR023028">
    <property type="entry name" value="Mannitol_1_phos_5_DH"/>
</dbReference>
<reference evidence="7 8" key="1">
    <citation type="submission" date="2021-06" db="EMBL/GenBank/DDBJ databases">
        <title>Enterococcus alishanensis sp. nov., a novel lactic acid bacterium isolated from fresh coffee beans.</title>
        <authorList>
            <person name="Chen Y.-S."/>
        </authorList>
    </citation>
    <scope>NUCLEOTIDE SEQUENCE [LARGE SCALE GENOMIC DNA]</scope>
    <source>
        <strain evidence="7 8">ALS3</strain>
    </source>
</reference>
<dbReference type="HAMAP" id="MF_00196">
    <property type="entry name" value="Mannitol_dehydrog"/>
    <property type="match status" value="1"/>
</dbReference>
<feature type="domain" description="Mannitol dehydrogenase C-terminal" evidence="6">
    <location>
        <begin position="204"/>
        <end position="378"/>
    </location>
</feature>